<evidence type="ECO:0000313" key="1">
    <source>
        <dbReference type="EMBL" id="QVT81267.1"/>
    </source>
</evidence>
<sequence length="354" mass="38426">MTPDAQPDHRLFLTRDQEDVAAIDALVARARAAGGGRVPLATFVDDLGRRARRTPIQALPLRGVHRAWTWDATDRRDPRWWPQGVTTGSAGGRHLVVVAWYAKHRPGQPGEPAKGQGVRVAVLDPERRRYEHVLVVVARGSGDAATGRPLVAHAGGLAWTGSWLHVAATKRGFASCHLEDLVELPAGPLRDAHFGYRYVLPVRLAHRAGAEDGTEPLRYSFFSSAPAGTDGASDLLVGEYARGRQTRRLARFPLDDDGLPVLGPDGRAHPVLGEGVAQMQGVVDLGDRLVATASHGPWGPGSVWSGPHGALRERRRALPMGPEDLAHDPATGLLWSATEHPRRRWVVAMRADRF</sequence>
<dbReference type="RefSeq" id="WP_214056658.1">
    <property type="nucleotide sequence ID" value="NZ_CP075371.1"/>
</dbReference>
<organism evidence="1 2">
    <name type="scientific">Nocardioides aquaticus</name>
    <dbReference type="NCBI Taxonomy" id="160826"/>
    <lineage>
        <taxon>Bacteria</taxon>
        <taxon>Bacillati</taxon>
        <taxon>Actinomycetota</taxon>
        <taxon>Actinomycetes</taxon>
        <taxon>Propionibacteriales</taxon>
        <taxon>Nocardioidaceae</taxon>
        <taxon>Nocardioides</taxon>
    </lineage>
</organism>
<proteinExistence type="predicted"/>
<name>A0ABX8EL53_9ACTN</name>
<dbReference type="Proteomes" id="UP000679307">
    <property type="component" value="Chromosome"/>
</dbReference>
<evidence type="ECO:0000313" key="2">
    <source>
        <dbReference type="Proteomes" id="UP000679307"/>
    </source>
</evidence>
<keyword evidence="2" id="KW-1185">Reference proteome</keyword>
<dbReference type="EMBL" id="CP075371">
    <property type="protein sequence ID" value="QVT81267.1"/>
    <property type="molecule type" value="Genomic_DNA"/>
</dbReference>
<reference evidence="1 2" key="1">
    <citation type="submission" date="2021-05" db="EMBL/GenBank/DDBJ databases">
        <title>Complete genome of Nocardioides aquaticus KCTC 9944T isolated from meromictic and hypersaline Ekho Lake, Antarctica.</title>
        <authorList>
            <person name="Hwang K."/>
            <person name="Kim K.M."/>
            <person name="Choe H."/>
        </authorList>
    </citation>
    <scope>NUCLEOTIDE SEQUENCE [LARGE SCALE GENOMIC DNA]</scope>
    <source>
        <strain evidence="1 2">KCTC 9944</strain>
    </source>
</reference>
<protein>
    <submittedName>
        <fullName evidence="1">Uncharacterized protein</fullName>
    </submittedName>
</protein>
<gene>
    <name evidence="1" type="ORF">ENKNEFLB_03675</name>
</gene>
<accession>A0ABX8EL53</accession>